<evidence type="ECO:0000313" key="3">
    <source>
        <dbReference type="Proteomes" id="UP000238523"/>
    </source>
</evidence>
<dbReference type="Proteomes" id="UP000238523">
    <property type="component" value="Plasmid pRLN1"/>
</dbReference>
<proteinExistence type="predicted"/>
<evidence type="ECO:0000313" key="2">
    <source>
        <dbReference type="EMBL" id="AUW46104.1"/>
    </source>
</evidence>
<evidence type="ECO:0000256" key="1">
    <source>
        <dbReference type="SAM" id="MobiDB-lite"/>
    </source>
</evidence>
<feature type="compositionally biased region" description="Polar residues" evidence="1">
    <location>
        <begin position="122"/>
        <end position="139"/>
    </location>
</feature>
<accession>A0A2K9ZCY5</accession>
<organism evidence="2 3">
    <name type="scientific">Rhizobium leguminosarum</name>
    <dbReference type="NCBI Taxonomy" id="384"/>
    <lineage>
        <taxon>Bacteria</taxon>
        <taxon>Pseudomonadati</taxon>
        <taxon>Pseudomonadota</taxon>
        <taxon>Alphaproteobacteria</taxon>
        <taxon>Hyphomicrobiales</taxon>
        <taxon>Rhizobiaceae</taxon>
        <taxon>Rhizobium/Agrobacterium group</taxon>
        <taxon>Rhizobium</taxon>
    </lineage>
</organism>
<reference evidence="2 3" key="1">
    <citation type="submission" date="2017-11" db="EMBL/GenBank/DDBJ databases">
        <title>Complete genome of Rhizobium leguminosarum Norway, an ineffective micro-symbiont.</title>
        <authorList>
            <person name="Hoffrichter A."/>
            <person name="Liang J."/>
            <person name="Brachmann A."/>
            <person name="Marin M."/>
        </authorList>
    </citation>
    <scope>NUCLEOTIDE SEQUENCE [LARGE SCALE GENOMIC DNA]</scope>
    <source>
        <strain evidence="2 3">Norway</strain>
        <plasmid evidence="3">Plasmid prln1</plasmid>
    </source>
</reference>
<sequence>MQQIYRQWQLSSQNATSYRAKFILATEILKSDMSSREIRRAARRVVRALEAVIDLPIAGADVLRTAREHFGALTELLAAIEPQPAGDDAHCPEPRGPRQQANVTLSHRGREGSAPDMEPSEIATSSGKQSVNRLTLRPN</sequence>
<keyword evidence="2" id="KW-0614">Plasmid</keyword>
<feature type="compositionally biased region" description="Basic and acidic residues" evidence="1">
    <location>
        <begin position="87"/>
        <end position="96"/>
    </location>
</feature>
<gene>
    <name evidence="2" type="ORF">CUJ84_pRLN1000648</name>
</gene>
<dbReference type="EMBL" id="CP025013">
    <property type="protein sequence ID" value="AUW46104.1"/>
    <property type="molecule type" value="Genomic_DNA"/>
</dbReference>
<feature type="region of interest" description="Disordered" evidence="1">
    <location>
        <begin position="83"/>
        <end position="139"/>
    </location>
</feature>
<name>A0A2K9ZCY5_RHILE</name>
<dbReference type="AlphaFoldDB" id="A0A2K9ZCY5"/>
<protein>
    <submittedName>
        <fullName evidence="2">Uncharacterized protein</fullName>
    </submittedName>
</protein>
<geneLocation type="plasmid" evidence="3">
    <name>prln1</name>
</geneLocation>